<dbReference type="Pfam" id="PF12867">
    <property type="entry name" value="DinB_2"/>
    <property type="match status" value="1"/>
</dbReference>
<name>W9E4W6_9ACTN</name>
<evidence type="ECO:0000259" key="1">
    <source>
        <dbReference type="Pfam" id="PF12867"/>
    </source>
</evidence>
<evidence type="ECO:0000313" key="3">
    <source>
        <dbReference type="Proteomes" id="UP000019485"/>
    </source>
</evidence>
<protein>
    <recommendedName>
        <fullName evidence="1">DinB-like domain-containing protein</fullName>
    </recommendedName>
</protein>
<dbReference type="RefSeq" id="WP_034260305.1">
    <property type="nucleotide sequence ID" value="NZ_KI632511.1"/>
</dbReference>
<keyword evidence="3" id="KW-1185">Reference proteome</keyword>
<dbReference type="InterPro" id="IPR034660">
    <property type="entry name" value="DinB/YfiT-like"/>
</dbReference>
<dbReference type="PATRIC" id="fig|479430.3.peg.27"/>
<organism evidence="2 3">
    <name type="scientific">Actinospica robiniae DSM 44927</name>
    <dbReference type="NCBI Taxonomy" id="479430"/>
    <lineage>
        <taxon>Bacteria</taxon>
        <taxon>Bacillati</taxon>
        <taxon>Actinomycetota</taxon>
        <taxon>Actinomycetes</taxon>
        <taxon>Catenulisporales</taxon>
        <taxon>Actinospicaceae</taxon>
        <taxon>Actinospica</taxon>
    </lineage>
</organism>
<evidence type="ECO:0000313" key="2">
    <source>
        <dbReference type="EMBL" id="ETA71006.1"/>
    </source>
</evidence>
<accession>W9E4W6</accession>
<dbReference type="EMBL" id="AZAN01000001">
    <property type="protein sequence ID" value="ETA71006.1"/>
    <property type="molecule type" value="Genomic_DNA"/>
</dbReference>
<proteinExistence type="predicted"/>
<feature type="domain" description="DinB-like" evidence="1">
    <location>
        <begin position="60"/>
        <end position="160"/>
    </location>
</feature>
<dbReference type="InterPro" id="IPR024775">
    <property type="entry name" value="DinB-like"/>
</dbReference>
<dbReference type="SUPFAM" id="SSF109854">
    <property type="entry name" value="DinB/YfiT-like putative metalloenzymes"/>
    <property type="match status" value="1"/>
</dbReference>
<sequence>MAKSTTEELVALLEYAHQRFDHRIDGLEEREYLWEPAPGCWSVREGDDGVERVDLEPGQPEPAPLTTIAWRLWHITDCLRSYTDRLFEDKDGGGREWTTSPAAATALVDSEWDRFVGHVKKLDQAGLERPIGPNFGPYADDSVHALVLHAADEVIHHAAEVALLRDLYQAAGGRALMNE</sequence>
<dbReference type="Proteomes" id="UP000019485">
    <property type="component" value="Unassembled WGS sequence"/>
</dbReference>
<comment type="caution">
    <text evidence="2">The sequence shown here is derived from an EMBL/GenBank/DDBJ whole genome shotgun (WGS) entry which is preliminary data.</text>
</comment>
<dbReference type="AlphaFoldDB" id="W9E4W6"/>
<dbReference type="Gene3D" id="1.20.120.450">
    <property type="entry name" value="dinb family like domain"/>
    <property type="match status" value="2"/>
</dbReference>
<reference evidence="2 3" key="1">
    <citation type="submission" date="2013-08" db="EMBL/GenBank/DDBJ databases">
        <authorList>
            <consortium name="DOE Joint Genome Institute"/>
            <person name="Eisen J."/>
            <person name="Huntemann M."/>
            <person name="Han J."/>
            <person name="Chen A."/>
            <person name="Kyrpides N."/>
            <person name="Mavromatis K."/>
            <person name="Markowitz V."/>
            <person name="Palaniappan K."/>
            <person name="Ivanova N."/>
            <person name="Schaumberg A."/>
            <person name="Pati A."/>
            <person name="Liolios K."/>
            <person name="Nordberg H.P."/>
            <person name="Cantor M.N."/>
            <person name="Hua S.X."/>
            <person name="Woyke T."/>
        </authorList>
    </citation>
    <scope>NUCLEOTIDE SEQUENCE [LARGE SCALE GENOMIC DNA]</scope>
    <source>
        <strain evidence="2 3">DSM 44927</strain>
    </source>
</reference>
<dbReference type="OrthoDB" id="5022306at2"/>
<dbReference type="HOGENOM" id="CLU_097136_1_0_11"/>
<gene>
    <name evidence="2" type="ORF">ActroDRAFT_0024</name>
</gene>